<sequence length="466" mass="51766">MGTISTEDMSISSNSNSNTTQTSGLTAPQKTLIKAWWKKVIATVKVDNKLSLSADKTVFGLPLLHSIQYAHTTISYRDEITNTPCMAVIPTIIAKCGSYLKEKGLQIEGIFRLSGNSKRIGHLQSLFDTSDTQYGVYLNWDNYNIHDVANVMRRFLNYLPEPVIPLNYYQLFKATMETEFVSADVKTQAFQSLIDKMPLAHQFLLLYLLDLLSIFTLTSHLTRMDISCLASVFAPGILSHPDDALNPSSYKQSQPVLEFLIKHQHKFRMPSSGIPFVKSECMLRPPLQVHTIQHPLSTLTPSSLPYTGNDTFNNSIHPLCSNTAAPSPPSLFATKSTPVLSSPSAPPYPFQDTMFPTTTLSSTAPSPSSSSSTDIRRKKTLTGKTSASMSTSTSTSTSTSMSTPSFYLPNTNSDPRVAWLERSTRTSILRRERQQPNQKSSVPRWKSIRTVSTMERDGLNTPIFTQ</sequence>
<gene>
    <name evidence="4" type="ORF">BCR42DRAFT_411608</name>
</gene>
<dbReference type="EMBL" id="MCGE01000008">
    <property type="protein sequence ID" value="ORZ18797.1"/>
    <property type="molecule type" value="Genomic_DNA"/>
</dbReference>
<proteinExistence type="predicted"/>
<dbReference type="SMART" id="SM00324">
    <property type="entry name" value="RhoGAP"/>
    <property type="match status" value="1"/>
</dbReference>
<dbReference type="PANTHER" id="PTHR15228:SF25">
    <property type="entry name" value="F-BAR DOMAIN-CONTAINING PROTEIN"/>
    <property type="match status" value="1"/>
</dbReference>
<feature type="region of interest" description="Disordered" evidence="2">
    <location>
        <begin position="335"/>
        <end position="409"/>
    </location>
</feature>
<evidence type="ECO:0000313" key="5">
    <source>
        <dbReference type="Proteomes" id="UP000193560"/>
    </source>
</evidence>
<organism evidence="4 5">
    <name type="scientific">Absidia repens</name>
    <dbReference type="NCBI Taxonomy" id="90262"/>
    <lineage>
        <taxon>Eukaryota</taxon>
        <taxon>Fungi</taxon>
        <taxon>Fungi incertae sedis</taxon>
        <taxon>Mucoromycota</taxon>
        <taxon>Mucoromycotina</taxon>
        <taxon>Mucoromycetes</taxon>
        <taxon>Mucorales</taxon>
        <taxon>Cunninghamellaceae</taxon>
        <taxon>Absidia</taxon>
    </lineage>
</organism>
<dbReference type="GO" id="GO:0005938">
    <property type="term" value="C:cell cortex"/>
    <property type="evidence" value="ECO:0007669"/>
    <property type="project" value="TreeGrafter"/>
</dbReference>
<dbReference type="Gene3D" id="1.10.555.10">
    <property type="entry name" value="Rho GTPase activation protein"/>
    <property type="match status" value="1"/>
</dbReference>
<keyword evidence="1" id="KW-0343">GTPase activation</keyword>
<dbReference type="Proteomes" id="UP000193560">
    <property type="component" value="Unassembled WGS sequence"/>
</dbReference>
<evidence type="ECO:0000313" key="4">
    <source>
        <dbReference type="EMBL" id="ORZ18797.1"/>
    </source>
</evidence>
<dbReference type="InterPro" id="IPR008936">
    <property type="entry name" value="Rho_GTPase_activation_prot"/>
</dbReference>
<dbReference type="GO" id="GO:0060237">
    <property type="term" value="P:regulation of fungal-type cell wall organization"/>
    <property type="evidence" value="ECO:0007669"/>
    <property type="project" value="TreeGrafter"/>
</dbReference>
<dbReference type="InterPro" id="IPR000198">
    <property type="entry name" value="RhoGAP_dom"/>
</dbReference>
<comment type="caution">
    <text evidence="4">The sequence shown here is derived from an EMBL/GenBank/DDBJ whole genome shotgun (WGS) entry which is preliminary data.</text>
</comment>
<feature type="compositionally biased region" description="Low complexity" evidence="2">
    <location>
        <begin position="10"/>
        <end position="23"/>
    </location>
</feature>
<dbReference type="PANTHER" id="PTHR15228">
    <property type="entry name" value="SPERMATHECAL PHYSIOLOGY VARIANT"/>
    <property type="match status" value="1"/>
</dbReference>
<dbReference type="Pfam" id="PF00620">
    <property type="entry name" value="RhoGAP"/>
    <property type="match status" value="1"/>
</dbReference>
<keyword evidence="5" id="KW-1185">Reference proteome</keyword>
<feature type="compositionally biased region" description="Low complexity" evidence="2">
    <location>
        <begin position="385"/>
        <end position="405"/>
    </location>
</feature>
<dbReference type="SUPFAM" id="SSF48350">
    <property type="entry name" value="GTPase activation domain, GAP"/>
    <property type="match status" value="1"/>
</dbReference>
<feature type="compositionally biased region" description="Low complexity" evidence="2">
    <location>
        <begin position="356"/>
        <end position="373"/>
    </location>
</feature>
<dbReference type="GO" id="GO:0007165">
    <property type="term" value="P:signal transduction"/>
    <property type="evidence" value="ECO:0007669"/>
    <property type="project" value="InterPro"/>
</dbReference>
<protein>
    <submittedName>
        <fullName evidence="4">Rho GTPase activation protein</fullName>
    </submittedName>
</protein>
<reference evidence="4 5" key="1">
    <citation type="submission" date="2016-07" db="EMBL/GenBank/DDBJ databases">
        <title>Pervasive Adenine N6-methylation of Active Genes in Fungi.</title>
        <authorList>
            <consortium name="DOE Joint Genome Institute"/>
            <person name="Mondo S.J."/>
            <person name="Dannebaum R.O."/>
            <person name="Kuo R.C."/>
            <person name="Labutti K."/>
            <person name="Haridas S."/>
            <person name="Kuo A."/>
            <person name="Salamov A."/>
            <person name="Ahrendt S.R."/>
            <person name="Lipzen A."/>
            <person name="Sullivan W."/>
            <person name="Andreopoulos W.B."/>
            <person name="Clum A."/>
            <person name="Lindquist E."/>
            <person name="Daum C."/>
            <person name="Ramamoorthy G.K."/>
            <person name="Gryganskyi A."/>
            <person name="Culley D."/>
            <person name="Magnuson J.K."/>
            <person name="James T.Y."/>
            <person name="O'Malley M.A."/>
            <person name="Stajich J.E."/>
            <person name="Spatafora J.W."/>
            <person name="Visel A."/>
            <person name="Grigoriev I.V."/>
        </authorList>
    </citation>
    <scope>NUCLEOTIDE SEQUENCE [LARGE SCALE GENOMIC DNA]</scope>
    <source>
        <strain evidence="4 5">NRRL 1336</strain>
    </source>
</reference>
<dbReference type="AlphaFoldDB" id="A0A1X2IM02"/>
<name>A0A1X2IM02_9FUNG</name>
<feature type="domain" description="Rho-GAP" evidence="3">
    <location>
        <begin position="74"/>
        <end position="268"/>
    </location>
</feature>
<evidence type="ECO:0000259" key="3">
    <source>
        <dbReference type="PROSITE" id="PS50238"/>
    </source>
</evidence>
<dbReference type="GO" id="GO:0005096">
    <property type="term" value="F:GTPase activator activity"/>
    <property type="evidence" value="ECO:0007669"/>
    <property type="project" value="UniProtKB-KW"/>
</dbReference>
<evidence type="ECO:0000256" key="2">
    <source>
        <dbReference type="SAM" id="MobiDB-lite"/>
    </source>
</evidence>
<evidence type="ECO:0000256" key="1">
    <source>
        <dbReference type="ARBA" id="ARBA00022468"/>
    </source>
</evidence>
<dbReference type="STRING" id="90262.A0A1X2IM02"/>
<feature type="region of interest" description="Disordered" evidence="2">
    <location>
        <begin position="1"/>
        <end position="24"/>
    </location>
</feature>
<dbReference type="OrthoDB" id="3196451at2759"/>
<dbReference type="InterPro" id="IPR051025">
    <property type="entry name" value="RhoGAP"/>
</dbReference>
<accession>A0A1X2IM02</accession>
<dbReference type="PROSITE" id="PS50238">
    <property type="entry name" value="RHOGAP"/>
    <property type="match status" value="1"/>
</dbReference>